<dbReference type="KEGG" id="vg:40526684"/>
<dbReference type="Pfam" id="PF05274">
    <property type="entry name" value="Baculo_E25"/>
    <property type="match status" value="1"/>
</dbReference>
<evidence type="ECO:0000256" key="1">
    <source>
        <dbReference type="SAM" id="Phobius"/>
    </source>
</evidence>
<dbReference type="GeneID" id="40526684"/>
<keyword evidence="1" id="KW-0812">Transmembrane</keyword>
<gene>
    <name evidence="2" type="primary">odv-e25</name>
</gene>
<dbReference type="InterPro" id="IPR007938">
    <property type="entry name" value="Baculo_ODV-E25"/>
</dbReference>
<evidence type="ECO:0000313" key="3">
    <source>
        <dbReference type="Proteomes" id="UP000297030"/>
    </source>
</evidence>
<dbReference type="RefSeq" id="YP_009666414.1">
    <property type="nucleotide sequence ID" value="NC_043520.1"/>
</dbReference>
<keyword evidence="1" id="KW-0472">Membrane</keyword>
<keyword evidence="3" id="KW-1185">Reference proteome</keyword>
<feature type="transmembrane region" description="Helical" evidence="1">
    <location>
        <begin position="6"/>
        <end position="24"/>
    </location>
</feature>
<dbReference type="EMBL" id="KP763670">
    <property type="protein sequence ID" value="AKN81042.1"/>
    <property type="molecule type" value="Genomic_DNA"/>
</dbReference>
<name>A0A126FCB5_9ABAC</name>
<dbReference type="Proteomes" id="UP000297030">
    <property type="component" value="Segment"/>
</dbReference>
<reference evidence="2 3" key="1">
    <citation type="submission" date="2015-02" db="EMBL/GenBank/DDBJ databases">
        <title>Complete genome of a baculovirus isolated from a medical interest larvae: lLonomia obliqua (Lepidoptera: Saturniidae).</title>
        <authorList>
            <person name="Clara A.-S.W."/>
            <person name="Daniel A.-A.M.P."/>
            <person name="Miguel A.S."/>
            <person name="Jhon F.E.A."/>
            <person name="Fabricio M.S."/>
            <person name="Jose W.L.C."/>
            <person name="Bergmann R.M."/>
            <person name="Fernando M.L."/>
        </authorList>
    </citation>
    <scope>NUCLEOTIDE SEQUENCE [LARGE SCALE GENOMIC DNA]</scope>
    <source>
        <strain evidence="2">SP/2000</strain>
    </source>
</reference>
<organism evidence="2 3">
    <name type="scientific">Lonomia obliqua multiple nucleopolyhedrovirus</name>
    <dbReference type="NCBI Taxonomy" id="134394"/>
    <lineage>
        <taxon>Viruses</taxon>
        <taxon>Viruses incertae sedis</taxon>
        <taxon>Naldaviricetes</taxon>
        <taxon>Lefavirales</taxon>
        <taxon>Baculoviridae</taxon>
        <taxon>Alphabaculovirus</taxon>
        <taxon>Alphabaculovirus lonobliquae</taxon>
        <taxon>Lonomia obliqua nucleopolyhedrovirus</taxon>
    </lineage>
</organism>
<proteinExistence type="predicted"/>
<sequence length="228" mass="25782">MWGLAFIIIIAVVVYLWWAGKLNLGSLNDSSPSLTQSSDSVQVDPETNQLNVKLSNNKVSYVRIAHSDNKVTQVYIADKPLSFNEIIDESKNRVGTNCVFVGTVLDNGLRSPRTSTSASTSSSLITTKTTANFDIKEFKSMFMVFKNLTPSKMSETENTLRYEVESLTLCLIDTNATTMPELRDISYPILIYTKNQIAQQKLLEWNYIPINNEQSAYLKNHKSYREMN</sequence>
<accession>A0A126FCB5</accession>
<keyword evidence="1" id="KW-1133">Transmembrane helix</keyword>
<dbReference type="GO" id="GO:0019031">
    <property type="term" value="C:viral envelope"/>
    <property type="evidence" value="ECO:0007669"/>
    <property type="project" value="InterPro"/>
</dbReference>
<protein>
    <submittedName>
        <fullName evidence="2">ODV-E25</fullName>
    </submittedName>
</protein>
<evidence type="ECO:0000313" key="2">
    <source>
        <dbReference type="EMBL" id="AKN81042.1"/>
    </source>
</evidence>